<reference evidence="1 2" key="1">
    <citation type="submission" date="2012-01" db="EMBL/GenBank/DDBJ databases">
        <title>Complete sequence of chromosome of Clostridium pasteurianum BC1.</title>
        <authorList>
            <consortium name="US DOE Joint Genome Institute"/>
            <person name="Lucas S."/>
            <person name="Han J."/>
            <person name="Lapidus A."/>
            <person name="Cheng J.-F."/>
            <person name="Goodwin L."/>
            <person name="Pitluck S."/>
            <person name="Peters L."/>
            <person name="Mikhailova N."/>
            <person name="Teshima H."/>
            <person name="Detter J.C."/>
            <person name="Han C."/>
            <person name="Tapia R."/>
            <person name="Land M."/>
            <person name="Hauser L."/>
            <person name="Kyrpides N."/>
            <person name="Ivanova N."/>
            <person name="Pagani I."/>
            <person name="Dunn J."/>
            <person name="Taghavi S."/>
            <person name="Francis A."/>
            <person name="van der Lelie D."/>
            <person name="Woyke T."/>
        </authorList>
    </citation>
    <scope>NUCLEOTIDE SEQUENCE [LARGE SCALE GENOMIC DNA]</scope>
    <source>
        <strain evidence="1 2">BC1</strain>
    </source>
</reference>
<gene>
    <name evidence="1" type="ORF">Clopa_4721</name>
</gene>
<dbReference type="EMBL" id="CP003261">
    <property type="protein sequence ID" value="AGK99409.1"/>
    <property type="molecule type" value="Genomic_DNA"/>
</dbReference>
<evidence type="ECO:0008006" key="3">
    <source>
        <dbReference type="Google" id="ProtNLM"/>
    </source>
</evidence>
<sequence length="218" mass="25148">MFYININYKNIENKYEIKDNVALISLIKKDGSELIAKIDADDIEKVKNMGTWFAEWHKDFNSYLAQNIGSTKTNKNSKPIKQNLQSIILDTSPKTPIKHLNGDTLDNRKCNLEIVERNTKNDYEIVDKKTIAIILRDKNGKAFSKALISKEDLHTVITDDYSWVKYKSHNDICVVANTPSGRIYLDRLLMNPDDTETIHHINLNPLDNRRVNLEKTSL</sequence>
<dbReference type="PATRIC" id="fig|86416.3.peg.4713"/>
<keyword evidence="2" id="KW-1185">Reference proteome</keyword>
<dbReference type="KEGG" id="cpas:Clopa_4721"/>
<accession>R4KFS5</accession>
<evidence type="ECO:0000313" key="1">
    <source>
        <dbReference type="EMBL" id="AGK99409.1"/>
    </source>
</evidence>
<protein>
    <recommendedName>
        <fullName evidence="3">HNH nuclease domain-containing protein</fullName>
    </recommendedName>
</protein>
<evidence type="ECO:0000313" key="2">
    <source>
        <dbReference type="Proteomes" id="UP000013523"/>
    </source>
</evidence>
<organism evidence="1 2">
    <name type="scientific">Clostridium pasteurianum BC1</name>
    <dbReference type="NCBI Taxonomy" id="86416"/>
    <lineage>
        <taxon>Bacteria</taxon>
        <taxon>Bacillati</taxon>
        <taxon>Bacillota</taxon>
        <taxon>Clostridia</taxon>
        <taxon>Eubacteriales</taxon>
        <taxon>Clostridiaceae</taxon>
        <taxon>Clostridium</taxon>
    </lineage>
</organism>
<proteinExistence type="predicted"/>
<dbReference type="AlphaFoldDB" id="R4KFS5"/>
<dbReference type="HOGENOM" id="CLU_1319044_0_0_9"/>
<dbReference type="eggNOG" id="ENOG5033UMK">
    <property type="taxonomic scope" value="Bacteria"/>
</dbReference>
<name>R4KFS5_CLOPA</name>
<dbReference type="Proteomes" id="UP000013523">
    <property type="component" value="Chromosome"/>
</dbReference>